<dbReference type="EMBL" id="CP023701">
    <property type="protein sequence ID" value="QEU80799.1"/>
    <property type="molecule type" value="Genomic_DNA"/>
</dbReference>
<dbReference type="RefSeq" id="WP_150519818.1">
    <property type="nucleotide sequence ID" value="NZ_BMVX01000052.1"/>
</dbReference>
<reference evidence="3 4" key="2">
    <citation type="submission" date="2017-09" db="EMBL/GenBank/DDBJ databases">
        <authorList>
            <person name="Lee N."/>
            <person name="Cho B.-K."/>
        </authorList>
    </citation>
    <scope>NUCLEOTIDE SEQUENCE [LARGE SCALE GENOMIC DNA]</scope>
    <source>
        <strain evidence="3 4">ATCC 27467</strain>
    </source>
</reference>
<evidence type="ECO:0000313" key="3">
    <source>
        <dbReference type="EMBL" id="QEU80799.1"/>
    </source>
</evidence>
<gene>
    <name evidence="3" type="ORF">CP968_23210</name>
    <name evidence="2" type="ORF">GCM10010371_68520</name>
</gene>
<evidence type="ECO:0000313" key="2">
    <source>
        <dbReference type="EMBL" id="GGZ99324.1"/>
    </source>
</evidence>
<reference evidence="2" key="1">
    <citation type="journal article" date="2014" name="Int. J. Syst. Evol. Microbiol.">
        <title>Complete genome sequence of Corynebacterium casei LMG S-19264T (=DSM 44701T), isolated from a smear-ripened cheese.</title>
        <authorList>
            <consortium name="US DOE Joint Genome Institute (JGI-PGF)"/>
            <person name="Walter F."/>
            <person name="Albersmeier A."/>
            <person name="Kalinowski J."/>
            <person name="Ruckert C."/>
        </authorList>
    </citation>
    <scope>NUCLEOTIDE SEQUENCE</scope>
    <source>
        <strain evidence="2">JCM 4834</strain>
    </source>
</reference>
<dbReference type="OrthoDB" id="4301036at2"/>
<feature type="region of interest" description="Disordered" evidence="1">
    <location>
        <begin position="56"/>
        <end position="77"/>
    </location>
</feature>
<evidence type="ECO:0000256" key="1">
    <source>
        <dbReference type="SAM" id="MobiDB-lite"/>
    </source>
</evidence>
<keyword evidence="4" id="KW-1185">Reference proteome</keyword>
<evidence type="ECO:0008006" key="5">
    <source>
        <dbReference type="Google" id="ProtNLM"/>
    </source>
</evidence>
<protein>
    <recommendedName>
        <fullName evidence="5">DUF2550 family protein</fullName>
    </recommendedName>
</protein>
<dbReference type="EMBL" id="BMVX01000052">
    <property type="protein sequence ID" value="GGZ99324.1"/>
    <property type="molecule type" value="Genomic_DNA"/>
</dbReference>
<proteinExistence type="predicted"/>
<organism evidence="3 4">
    <name type="scientific">Streptomyces subrutilus</name>
    <dbReference type="NCBI Taxonomy" id="36818"/>
    <lineage>
        <taxon>Bacteria</taxon>
        <taxon>Bacillati</taxon>
        <taxon>Actinomycetota</taxon>
        <taxon>Actinomycetes</taxon>
        <taxon>Kitasatosporales</taxon>
        <taxon>Streptomycetaceae</taxon>
        <taxon>Streptomyces</taxon>
    </lineage>
</organism>
<name>A0A5P2UQZ7_9ACTN</name>
<dbReference type="AlphaFoldDB" id="A0A5P2UQZ7"/>
<sequence length="130" mass="13680">MIEFVVFALVAAGAGWLVRRKHRSRTALAPVPGIPCMARHPAGAGRWRPGRIDAEGGAARWTPSRGEPVPLPGGRSTAVRVPSVREGIAINPGSRIVTCAYADGGTIEVAVMPLDLRELLAALPQEEQAA</sequence>
<dbReference type="Proteomes" id="UP000634660">
    <property type="component" value="Unassembled WGS sequence"/>
</dbReference>
<reference evidence="2" key="3">
    <citation type="submission" date="2020-09" db="EMBL/GenBank/DDBJ databases">
        <authorList>
            <person name="Sun Q."/>
            <person name="Ohkuma M."/>
        </authorList>
    </citation>
    <scope>NUCLEOTIDE SEQUENCE</scope>
    <source>
        <strain evidence="2">JCM 4834</strain>
    </source>
</reference>
<evidence type="ECO:0000313" key="4">
    <source>
        <dbReference type="Proteomes" id="UP000326831"/>
    </source>
</evidence>
<dbReference type="Proteomes" id="UP000326831">
    <property type="component" value="Chromosome"/>
</dbReference>
<dbReference type="KEGG" id="ssub:CP968_23210"/>
<accession>A0A5P2UQZ7</accession>